<dbReference type="Proteomes" id="UP001169764">
    <property type="component" value="Unassembled WGS sequence"/>
</dbReference>
<organism evidence="1 2">
    <name type="scientific">Sphingomonas natans</name>
    <dbReference type="NCBI Taxonomy" id="3063330"/>
    <lineage>
        <taxon>Bacteria</taxon>
        <taxon>Pseudomonadati</taxon>
        <taxon>Pseudomonadota</taxon>
        <taxon>Alphaproteobacteria</taxon>
        <taxon>Sphingomonadales</taxon>
        <taxon>Sphingomonadaceae</taxon>
        <taxon>Sphingomonas</taxon>
    </lineage>
</organism>
<name>A0ABT8Y974_9SPHN</name>
<reference evidence="1" key="1">
    <citation type="submission" date="2023-07" db="EMBL/GenBank/DDBJ databases">
        <authorList>
            <person name="Kim M."/>
        </authorList>
    </citation>
    <scope>NUCLEOTIDE SEQUENCE</scope>
    <source>
        <strain evidence="1">BIUV-7</strain>
    </source>
</reference>
<dbReference type="EMBL" id="JAUOTP010000004">
    <property type="protein sequence ID" value="MDO6414881.1"/>
    <property type="molecule type" value="Genomic_DNA"/>
</dbReference>
<gene>
    <name evidence="1" type="ORF">Q4F19_10860</name>
</gene>
<keyword evidence="2" id="KW-1185">Reference proteome</keyword>
<comment type="caution">
    <text evidence="1">The sequence shown here is derived from an EMBL/GenBank/DDBJ whole genome shotgun (WGS) entry which is preliminary data.</text>
</comment>
<evidence type="ECO:0000313" key="1">
    <source>
        <dbReference type="EMBL" id="MDO6414881.1"/>
    </source>
</evidence>
<accession>A0ABT8Y974</accession>
<protein>
    <submittedName>
        <fullName evidence="1">Uncharacterized protein</fullName>
    </submittedName>
</protein>
<evidence type="ECO:0000313" key="2">
    <source>
        <dbReference type="Proteomes" id="UP001169764"/>
    </source>
</evidence>
<proteinExistence type="predicted"/>
<dbReference type="RefSeq" id="WP_303542442.1">
    <property type="nucleotide sequence ID" value="NZ_JAUOTP010000004.1"/>
</dbReference>
<sequence length="169" mass="18802">MSVSFKPPKTLDLLVQWDVSHLRKASFQCGLDNACATVRVVGGGVWREADAQLYFTQQRRIIDEARRRFGALRVLFDVRDWVVENPQSVLQFQAMNAEIYKPEDRLAAVVRSSVDKQHPRAALAVGTREVFISANAAETWLQAYATGGDARDAAPSTAALHATFPSRSR</sequence>